<reference evidence="5 6" key="1">
    <citation type="submission" date="2016-01" db="EMBL/GenBank/DDBJ databases">
        <title>The new phylogeny of the genus Mycobacterium.</title>
        <authorList>
            <person name="Tarcisio F."/>
            <person name="Conor M."/>
            <person name="Antonella G."/>
            <person name="Elisabetta G."/>
            <person name="Giulia F.S."/>
            <person name="Sara T."/>
            <person name="Anna F."/>
            <person name="Clotilde B."/>
            <person name="Roberto B."/>
            <person name="Veronica D.S."/>
            <person name="Fabio R."/>
            <person name="Monica P."/>
            <person name="Olivier J."/>
            <person name="Enrico T."/>
            <person name="Nicola S."/>
        </authorList>
    </citation>
    <scope>NUCLEOTIDE SEQUENCE [LARGE SCALE GENOMIC DNA]</scope>
    <source>
        <strain evidence="5 6">DSM 44803</strain>
    </source>
</reference>
<dbReference type="PANTHER" id="PTHR11895">
    <property type="entry name" value="TRANSAMIDASE"/>
    <property type="match status" value="1"/>
</dbReference>
<gene>
    <name evidence="5" type="ORF">AWC17_12060</name>
</gene>
<organism evidence="5 6">
    <name type="scientific">Mycobacterium nebraskense</name>
    <dbReference type="NCBI Taxonomy" id="244292"/>
    <lineage>
        <taxon>Bacteria</taxon>
        <taxon>Bacillati</taxon>
        <taxon>Actinomycetota</taxon>
        <taxon>Actinomycetes</taxon>
        <taxon>Mycobacteriales</taxon>
        <taxon>Mycobacteriaceae</taxon>
        <taxon>Mycobacterium</taxon>
    </lineage>
</organism>
<evidence type="ECO:0000259" key="4">
    <source>
        <dbReference type="Pfam" id="PF01425"/>
    </source>
</evidence>
<dbReference type="EMBL" id="LQPH01000151">
    <property type="protein sequence ID" value="ORW17556.1"/>
    <property type="molecule type" value="Genomic_DNA"/>
</dbReference>
<dbReference type="Gene3D" id="3.90.1300.10">
    <property type="entry name" value="Amidase signature (AS) domain"/>
    <property type="match status" value="1"/>
</dbReference>
<dbReference type="InterPro" id="IPR023631">
    <property type="entry name" value="Amidase_dom"/>
</dbReference>
<comment type="caution">
    <text evidence="5">The sequence shown here is derived from an EMBL/GenBank/DDBJ whole genome shotgun (WGS) entry which is preliminary data.</text>
</comment>
<feature type="domain" description="Amidase" evidence="4">
    <location>
        <begin position="29"/>
        <end position="452"/>
    </location>
</feature>
<dbReference type="SUPFAM" id="SSF75304">
    <property type="entry name" value="Amidase signature (AS) enzymes"/>
    <property type="match status" value="1"/>
</dbReference>
<proteinExistence type="inferred from homology"/>
<dbReference type="RefSeq" id="WP_046182189.1">
    <property type="nucleotide sequence ID" value="NZ_JACKSS010000078.1"/>
</dbReference>
<evidence type="ECO:0000256" key="3">
    <source>
        <dbReference type="ARBA" id="ARBA00012922"/>
    </source>
</evidence>
<name>A0A0F5NHQ3_9MYCO</name>
<evidence type="ECO:0000313" key="5">
    <source>
        <dbReference type="EMBL" id="ORW17556.1"/>
    </source>
</evidence>
<dbReference type="Pfam" id="PF01425">
    <property type="entry name" value="Amidase"/>
    <property type="match status" value="1"/>
</dbReference>
<dbReference type="InterPro" id="IPR000120">
    <property type="entry name" value="Amidase"/>
</dbReference>
<accession>A0A0F5NHQ3</accession>
<dbReference type="InterPro" id="IPR020556">
    <property type="entry name" value="Amidase_CS"/>
</dbReference>
<dbReference type="PANTHER" id="PTHR11895:SF7">
    <property type="entry name" value="GLUTAMYL-TRNA(GLN) AMIDOTRANSFERASE SUBUNIT A, MITOCHONDRIAL"/>
    <property type="match status" value="1"/>
</dbReference>
<protein>
    <recommendedName>
        <fullName evidence="3">amidase</fullName>
        <ecNumber evidence="3">3.5.1.4</ecNumber>
    </recommendedName>
</protein>
<evidence type="ECO:0000256" key="1">
    <source>
        <dbReference type="ARBA" id="ARBA00001311"/>
    </source>
</evidence>
<keyword evidence="6" id="KW-1185">Reference proteome</keyword>
<comment type="catalytic activity">
    <reaction evidence="1">
        <text>a monocarboxylic acid amide + H2O = a monocarboxylate + NH4(+)</text>
        <dbReference type="Rhea" id="RHEA:12020"/>
        <dbReference type="ChEBI" id="CHEBI:15377"/>
        <dbReference type="ChEBI" id="CHEBI:28938"/>
        <dbReference type="ChEBI" id="CHEBI:35757"/>
        <dbReference type="ChEBI" id="CHEBI:83628"/>
        <dbReference type="EC" id="3.5.1.4"/>
    </reaction>
</comment>
<evidence type="ECO:0000313" key="6">
    <source>
        <dbReference type="Proteomes" id="UP000193781"/>
    </source>
</evidence>
<dbReference type="Proteomes" id="UP000193781">
    <property type="component" value="Unassembled WGS sequence"/>
</dbReference>
<dbReference type="PROSITE" id="PS00571">
    <property type="entry name" value="AMIDASES"/>
    <property type="match status" value="1"/>
</dbReference>
<sequence length="481" mass="50781">MTAVDQDLVFAGVARQAQLVRDREVSPRELVAFLLERIAQLDPVLNAFRVVLGEQAMAEAARVERRLAAGEVLPLAGVPVAVKDDTDVAGVSSMCGTGIDTGPVSSDSAAVRRLRAAGAVIIGKTHLPEFGAVPMCESPTWGVTRNPWHLDRTTGGSSGGSAAAVAAGMVPGALGTDGGGSVRIPAACCGLVGLKGQRGWISTMQSPERAYRFHGLHHIGTLARSVVDAALLHDAMAGAEPNDEITSASPAPALTDAVSRAPRRLRVAISFKPVVPVPVSEEVRRPVLETAELLRSLGHEVVERDPSYPPAATLAVFALMMNGLAHEIDRLPTPELLERRIRAEGRTARLVPDWLAHRALAMRDRMSERGLRPIADCDVLMTPVLAKPPVPVGHLEGLGPTRAMARVLAFMPFTPPQNYTGQPAMSIPAGVSADGVPEAVHLVGRPHDGSTLVSLAAQLESVRPWAHHRPPAARYPAPAQG</sequence>
<dbReference type="InterPro" id="IPR036928">
    <property type="entry name" value="AS_sf"/>
</dbReference>
<evidence type="ECO:0000256" key="2">
    <source>
        <dbReference type="ARBA" id="ARBA00009199"/>
    </source>
</evidence>
<dbReference type="EC" id="3.5.1.4" evidence="3"/>
<dbReference type="STRING" id="244292.ABW17_12845"/>
<comment type="similarity">
    <text evidence="2">Belongs to the amidase family.</text>
</comment>
<dbReference type="GO" id="GO:0004040">
    <property type="term" value="F:amidase activity"/>
    <property type="evidence" value="ECO:0007669"/>
    <property type="project" value="UniProtKB-EC"/>
</dbReference>
<dbReference type="AlphaFoldDB" id="A0A0F5NHQ3"/>